<dbReference type="AlphaFoldDB" id="A0A1Y1XAX2"/>
<keyword evidence="2" id="KW-1185">Reference proteome</keyword>
<dbReference type="EMBL" id="MCFG01000085">
    <property type="protein sequence ID" value="ORX82888.1"/>
    <property type="molecule type" value="Genomic_DNA"/>
</dbReference>
<gene>
    <name evidence="1" type="ORF">BCR32DRAFT_243838</name>
</gene>
<reference evidence="1 2" key="1">
    <citation type="submission" date="2016-08" db="EMBL/GenBank/DDBJ databases">
        <title>A Parts List for Fungal Cellulosomes Revealed by Comparative Genomics.</title>
        <authorList>
            <consortium name="DOE Joint Genome Institute"/>
            <person name="Haitjema C.H."/>
            <person name="Gilmore S.P."/>
            <person name="Henske J.K."/>
            <person name="Solomon K.V."/>
            <person name="De Groot R."/>
            <person name="Kuo A."/>
            <person name="Mondo S.J."/>
            <person name="Salamov A.A."/>
            <person name="Labutti K."/>
            <person name="Zhao Z."/>
            <person name="Chiniquy J."/>
            <person name="Barry K."/>
            <person name="Brewer H.M."/>
            <person name="Purvine S.O."/>
            <person name="Wright A.T."/>
            <person name="Boxma B."/>
            <person name="Van Alen T."/>
            <person name="Hackstein J.H."/>
            <person name="Baker S.E."/>
            <person name="Grigoriev I.V."/>
            <person name="O'Malley M.A."/>
        </authorList>
    </citation>
    <scope>NUCLEOTIDE SEQUENCE [LARGE SCALE GENOMIC DNA]</scope>
    <source>
        <strain evidence="1 2">S4</strain>
    </source>
</reference>
<comment type="caution">
    <text evidence="1">The sequence shown here is derived from an EMBL/GenBank/DDBJ whole genome shotgun (WGS) entry which is preliminary data.</text>
</comment>
<organism evidence="1 2">
    <name type="scientific">Anaeromyces robustus</name>
    <dbReference type="NCBI Taxonomy" id="1754192"/>
    <lineage>
        <taxon>Eukaryota</taxon>
        <taxon>Fungi</taxon>
        <taxon>Fungi incertae sedis</taxon>
        <taxon>Chytridiomycota</taxon>
        <taxon>Chytridiomycota incertae sedis</taxon>
        <taxon>Neocallimastigomycetes</taxon>
        <taxon>Neocallimastigales</taxon>
        <taxon>Neocallimastigaceae</taxon>
        <taxon>Anaeromyces</taxon>
    </lineage>
</organism>
<evidence type="ECO:0000313" key="1">
    <source>
        <dbReference type="EMBL" id="ORX82888.1"/>
    </source>
</evidence>
<protein>
    <submittedName>
        <fullName evidence="1">Uncharacterized protein</fullName>
    </submittedName>
</protein>
<reference evidence="1 2" key="2">
    <citation type="submission" date="2016-08" db="EMBL/GenBank/DDBJ databases">
        <title>Pervasive Adenine N6-methylation of Active Genes in Fungi.</title>
        <authorList>
            <consortium name="DOE Joint Genome Institute"/>
            <person name="Mondo S.J."/>
            <person name="Dannebaum R.O."/>
            <person name="Kuo R.C."/>
            <person name="Labutti K."/>
            <person name="Haridas S."/>
            <person name="Kuo A."/>
            <person name="Salamov A."/>
            <person name="Ahrendt S.R."/>
            <person name="Lipzen A."/>
            <person name="Sullivan W."/>
            <person name="Andreopoulos W.B."/>
            <person name="Clum A."/>
            <person name="Lindquist E."/>
            <person name="Daum C."/>
            <person name="Ramamoorthy G.K."/>
            <person name="Gryganskyi A."/>
            <person name="Culley D."/>
            <person name="Magnuson J.K."/>
            <person name="James T.Y."/>
            <person name="O'Malley M.A."/>
            <person name="Stajich J.E."/>
            <person name="Spatafora J.W."/>
            <person name="Visel A."/>
            <person name="Grigoriev I.V."/>
        </authorList>
    </citation>
    <scope>NUCLEOTIDE SEQUENCE [LARGE SCALE GENOMIC DNA]</scope>
    <source>
        <strain evidence="1 2">S4</strain>
    </source>
</reference>
<accession>A0A1Y1XAX2</accession>
<dbReference type="Proteomes" id="UP000193944">
    <property type="component" value="Unassembled WGS sequence"/>
</dbReference>
<proteinExistence type="predicted"/>
<sequence length="149" mass="16942">MEKNKTRDGEEETSTPISFGTFEVNVKPVIEFGGITISSEFIPFYNFTNDSDSVSPPSNGWLLWIVDDDNDYYTINIYFNGGSGGSFGSNSNKYYYKRDTSNTGEGVWLTDKNNNKLIYLRDSGVDNNTTSIRFARSNFNFDFQYNNNS</sequence>
<name>A0A1Y1XAX2_9FUNG</name>
<evidence type="ECO:0000313" key="2">
    <source>
        <dbReference type="Proteomes" id="UP000193944"/>
    </source>
</evidence>